<feature type="compositionally biased region" description="Low complexity" evidence="1">
    <location>
        <begin position="875"/>
        <end position="888"/>
    </location>
</feature>
<evidence type="ECO:0000256" key="1">
    <source>
        <dbReference type="SAM" id="MobiDB-lite"/>
    </source>
</evidence>
<feature type="compositionally biased region" description="Polar residues" evidence="1">
    <location>
        <begin position="271"/>
        <end position="286"/>
    </location>
</feature>
<feature type="compositionally biased region" description="Polar residues" evidence="1">
    <location>
        <begin position="761"/>
        <end position="791"/>
    </location>
</feature>
<feature type="compositionally biased region" description="Polar residues" evidence="1">
    <location>
        <begin position="493"/>
        <end position="502"/>
    </location>
</feature>
<feature type="compositionally biased region" description="Low complexity" evidence="1">
    <location>
        <begin position="850"/>
        <end position="867"/>
    </location>
</feature>
<feature type="compositionally biased region" description="Low complexity" evidence="1">
    <location>
        <begin position="462"/>
        <end position="487"/>
    </location>
</feature>
<feature type="compositionally biased region" description="Polar residues" evidence="1">
    <location>
        <begin position="509"/>
        <end position="530"/>
    </location>
</feature>
<feature type="compositionally biased region" description="Low complexity" evidence="1">
    <location>
        <begin position="304"/>
        <end position="313"/>
    </location>
</feature>
<feature type="compositionally biased region" description="Basic and acidic residues" evidence="1">
    <location>
        <begin position="934"/>
        <end position="944"/>
    </location>
</feature>
<feature type="region of interest" description="Disordered" evidence="1">
    <location>
        <begin position="59"/>
        <end position="999"/>
    </location>
</feature>
<organism evidence="2 3">
    <name type="scientific">Batillaria attramentaria</name>
    <dbReference type="NCBI Taxonomy" id="370345"/>
    <lineage>
        <taxon>Eukaryota</taxon>
        <taxon>Metazoa</taxon>
        <taxon>Spiralia</taxon>
        <taxon>Lophotrochozoa</taxon>
        <taxon>Mollusca</taxon>
        <taxon>Gastropoda</taxon>
        <taxon>Caenogastropoda</taxon>
        <taxon>Sorbeoconcha</taxon>
        <taxon>Cerithioidea</taxon>
        <taxon>Batillariidae</taxon>
        <taxon>Batillaria</taxon>
    </lineage>
</organism>
<feature type="compositionally biased region" description="Low complexity" evidence="1">
    <location>
        <begin position="801"/>
        <end position="821"/>
    </location>
</feature>
<protein>
    <submittedName>
        <fullName evidence="2">Uncharacterized protein</fullName>
    </submittedName>
</protein>
<name>A0ABD0KRV2_9CAEN</name>
<feature type="compositionally biased region" description="Low complexity" evidence="1">
    <location>
        <begin position="170"/>
        <end position="181"/>
    </location>
</feature>
<feature type="compositionally biased region" description="Low complexity" evidence="1">
    <location>
        <begin position="207"/>
        <end position="217"/>
    </location>
</feature>
<feature type="compositionally biased region" description="Low complexity" evidence="1">
    <location>
        <begin position="531"/>
        <end position="555"/>
    </location>
</feature>
<feature type="compositionally biased region" description="Basic and acidic residues" evidence="1">
    <location>
        <begin position="739"/>
        <end position="750"/>
    </location>
</feature>
<dbReference type="Proteomes" id="UP001519460">
    <property type="component" value="Unassembled WGS sequence"/>
</dbReference>
<dbReference type="AlphaFoldDB" id="A0ABD0KRV2"/>
<feature type="compositionally biased region" description="Basic and acidic residues" evidence="1">
    <location>
        <begin position="682"/>
        <end position="691"/>
    </location>
</feature>
<reference evidence="2 3" key="1">
    <citation type="journal article" date="2023" name="Sci. Data">
        <title>Genome assembly of the Korean intertidal mud-creeper Batillaria attramentaria.</title>
        <authorList>
            <person name="Patra A.K."/>
            <person name="Ho P.T."/>
            <person name="Jun S."/>
            <person name="Lee S.J."/>
            <person name="Kim Y."/>
            <person name="Won Y.J."/>
        </authorList>
    </citation>
    <scope>NUCLEOTIDE SEQUENCE [LARGE SCALE GENOMIC DNA]</scope>
    <source>
        <strain evidence="2">Wonlab-2016</strain>
    </source>
</reference>
<feature type="compositionally biased region" description="Basic and acidic residues" evidence="1">
    <location>
        <begin position="231"/>
        <end position="251"/>
    </location>
</feature>
<feature type="compositionally biased region" description="Low complexity" evidence="1">
    <location>
        <begin position="381"/>
        <end position="393"/>
    </location>
</feature>
<feature type="compositionally biased region" description="Polar residues" evidence="1">
    <location>
        <begin position="698"/>
        <end position="714"/>
    </location>
</feature>
<feature type="region of interest" description="Disordered" evidence="1">
    <location>
        <begin position="1"/>
        <end position="29"/>
    </location>
</feature>
<accession>A0ABD0KRV2</accession>
<gene>
    <name evidence="2" type="ORF">BaRGS_00018848</name>
</gene>
<dbReference type="EMBL" id="JACVVK020000133">
    <property type="protein sequence ID" value="KAK7489826.1"/>
    <property type="molecule type" value="Genomic_DNA"/>
</dbReference>
<keyword evidence="3" id="KW-1185">Reference proteome</keyword>
<evidence type="ECO:0000313" key="2">
    <source>
        <dbReference type="EMBL" id="KAK7489826.1"/>
    </source>
</evidence>
<feature type="compositionally biased region" description="Basic and acidic residues" evidence="1">
    <location>
        <begin position="635"/>
        <end position="654"/>
    </location>
</feature>
<feature type="compositionally biased region" description="Basic and acidic residues" evidence="1">
    <location>
        <begin position="822"/>
        <end position="831"/>
    </location>
</feature>
<feature type="compositionally biased region" description="Polar residues" evidence="1">
    <location>
        <begin position="135"/>
        <end position="145"/>
    </location>
</feature>
<evidence type="ECO:0000313" key="3">
    <source>
        <dbReference type="Proteomes" id="UP001519460"/>
    </source>
</evidence>
<feature type="compositionally biased region" description="Polar residues" evidence="1">
    <location>
        <begin position="984"/>
        <end position="996"/>
    </location>
</feature>
<sequence length="1011" mass="106675">MSRSRKEVSGVDPPEAMGLEGGSGHYTSAMFGHRAEGYELKGDGKKRKFKPFEAVRKFFGKNKRKSKDEQVSVVAVKAKSTTALHNDEDDDGGFKGHQPRPLGGNRSISEDSVFSPEQRETNLTALKKTAVSEESIPQSAFQRRSQYSDDDDGLPHSPTPPVTTADIIMGGPLKPLPAGGKSTSRESDKSLISMDGSENEEDDPFQSKWKSSVPSKVSRLDKSPGSEGPIDFDKMTGTELLKSDAAKDKISVKPRARKATRKSQKKRDGSSPHSLPSLNEESPTKSQTEEPAPSPKKAVAPQDSVVLEVSVSSDKQEQPQVALVEKGDSTSSQQHQKAGILDSSGASQKPKASPLATSPSKPFPAGASSARDEVKRSSLKSSTVTVPTESSSVNAKRASFEGSEVKVKETVVTTASDSKPATVPPSVTVASEITKKESFRDAAPVTLSSPSSSFKQKEQGDSSSSKTQQASSSLSQSSTTAVESSPSLKPHTSDTSSGTRTSAEAKVSSAASTQQGETVASARITISSSGSTAVEAAKSATSTKSSVSVSAVSPTEVRRDGLRPTDGQTAAYSPKDDYKLRRQSRSKTLPEQPISKDEQFATKVQRTASHRVEPSSSQNASPEVSPRLTFAGVGKGREGKEKEKTVEAATKNEPEWFALARKKTGRQEEKEEKSEATSTTPHVKETAEAKESLAISVTELTKSPSKSDSFTTAKSEPVSSVTKSSDTVSAQSVSSAASKFEKPVEIKSAEVTRTPVRGGSVKTSPTKVNTAQPFANRGSSVKVSSTRSDFGSVQRKETPSTQPAAAVQTSVAPSATAASAKQEVKKEEPKSVESSPAKEVPKWKTQSMKTTAAAASATPSATPRSSRFGSVKTQSNSSSTTAAVPASTGAVKMEPKAAASPMKTAALNKTSSVEAKEEKEKTSVPAWRANLGQKKRESDIKIELIESNSSTPASVASGGPKKEDASKTQDSPSKTAAGNKEVQSDQCRGSATSRSSKVLDLVKNFQNLQVS</sequence>
<proteinExistence type="predicted"/>
<feature type="compositionally biased region" description="Low complexity" evidence="1">
    <location>
        <begin position="718"/>
        <end position="738"/>
    </location>
</feature>
<feature type="compositionally biased region" description="Basic and acidic residues" evidence="1">
    <location>
        <begin position="665"/>
        <end position="675"/>
    </location>
</feature>
<comment type="caution">
    <text evidence="2">The sequence shown here is derived from an EMBL/GenBank/DDBJ whole genome shotgun (WGS) entry which is preliminary data.</text>
</comment>
<feature type="compositionally biased region" description="Basic residues" evidence="1">
    <location>
        <begin position="252"/>
        <end position="265"/>
    </location>
</feature>